<feature type="transmembrane region" description="Helical" evidence="5">
    <location>
        <begin position="142"/>
        <end position="165"/>
    </location>
</feature>
<feature type="transmembrane region" description="Helical" evidence="5">
    <location>
        <begin position="77"/>
        <end position="101"/>
    </location>
</feature>
<feature type="transmembrane region" description="Helical" evidence="5">
    <location>
        <begin position="177"/>
        <end position="200"/>
    </location>
</feature>
<feature type="transmembrane region" description="Helical" evidence="5">
    <location>
        <begin position="19"/>
        <end position="38"/>
    </location>
</feature>
<dbReference type="RefSeq" id="XP_070869244.1">
    <property type="nucleotide sequence ID" value="XM_071009004.1"/>
</dbReference>
<evidence type="ECO:0000313" key="6">
    <source>
        <dbReference type="EMBL" id="KAL2270520.1"/>
    </source>
</evidence>
<dbReference type="Proteomes" id="UP001600064">
    <property type="component" value="Unassembled WGS sequence"/>
</dbReference>
<dbReference type="PANTHER" id="PTHR31465">
    <property type="entry name" value="PROTEIN RTA1-RELATED"/>
    <property type="match status" value="1"/>
</dbReference>
<feature type="transmembrane region" description="Helical" evidence="5">
    <location>
        <begin position="221"/>
        <end position="241"/>
    </location>
</feature>
<dbReference type="PANTHER" id="PTHR31465:SF32">
    <property type="entry name" value="DOMAIN PROTEIN, PUTATIVE-RELATED"/>
    <property type="match status" value="1"/>
</dbReference>
<evidence type="ECO:0000256" key="5">
    <source>
        <dbReference type="SAM" id="Phobius"/>
    </source>
</evidence>
<proteinExistence type="predicted"/>
<dbReference type="GeneID" id="98123648"/>
<reference evidence="6 7" key="1">
    <citation type="journal article" date="2024" name="Commun. Biol.">
        <title>Comparative genomic analysis of thermophilic fungi reveals convergent evolutionary adaptations and gene losses.</title>
        <authorList>
            <person name="Steindorff A.S."/>
            <person name="Aguilar-Pontes M.V."/>
            <person name="Robinson A.J."/>
            <person name="Andreopoulos B."/>
            <person name="LaButti K."/>
            <person name="Kuo A."/>
            <person name="Mondo S."/>
            <person name="Riley R."/>
            <person name="Otillar R."/>
            <person name="Haridas S."/>
            <person name="Lipzen A."/>
            <person name="Grimwood J."/>
            <person name="Schmutz J."/>
            <person name="Clum A."/>
            <person name="Reid I.D."/>
            <person name="Moisan M.C."/>
            <person name="Butler G."/>
            <person name="Nguyen T.T.M."/>
            <person name="Dewar K."/>
            <person name="Conant G."/>
            <person name="Drula E."/>
            <person name="Henrissat B."/>
            <person name="Hansel C."/>
            <person name="Singer S."/>
            <person name="Hutchinson M.I."/>
            <person name="de Vries R.P."/>
            <person name="Natvig D.O."/>
            <person name="Powell A.J."/>
            <person name="Tsang A."/>
            <person name="Grigoriev I.V."/>
        </authorList>
    </citation>
    <scope>NUCLEOTIDE SEQUENCE [LARGE SCALE GENOMIC DNA]</scope>
    <source>
        <strain evidence="6 7">ATCC 22073</strain>
    </source>
</reference>
<name>A0ABR4DJJ8_9PEZI</name>
<accession>A0ABR4DJJ8</accession>
<keyword evidence="4 5" id="KW-0472">Membrane</keyword>
<gene>
    <name evidence="6" type="ORF">VTJ83DRAFT_2704</name>
</gene>
<organism evidence="6 7">
    <name type="scientific">Remersonia thermophila</name>
    <dbReference type="NCBI Taxonomy" id="72144"/>
    <lineage>
        <taxon>Eukaryota</taxon>
        <taxon>Fungi</taxon>
        <taxon>Dikarya</taxon>
        <taxon>Ascomycota</taxon>
        <taxon>Pezizomycotina</taxon>
        <taxon>Sordariomycetes</taxon>
        <taxon>Sordariomycetidae</taxon>
        <taxon>Sordariales</taxon>
        <taxon>Sordariales incertae sedis</taxon>
        <taxon>Remersonia</taxon>
    </lineage>
</organism>
<keyword evidence="7" id="KW-1185">Reference proteome</keyword>
<comment type="subcellular location">
    <subcellularLocation>
        <location evidence="1">Membrane</location>
        <topology evidence="1">Multi-pass membrane protein</topology>
    </subcellularLocation>
</comment>
<evidence type="ECO:0000256" key="3">
    <source>
        <dbReference type="ARBA" id="ARBA00022989"/>
    </source>
</evidence>
<protein>
    <submittedName>
        <fullName evidence="6">Uncharacterized protein</fullName>
    </submittedName>
</protein>
<sequence length="322" mass="35351">MADASPPAPVSMWPYDPSFPLAIISTALYCILFVTITYQTFIRYRTWYFTVVVVGAAMDVTAYALRCYSVKIQSDETIYATSVALTVLAPVLVAAGNYILLGRLVQQGPSIITSSSNPADDSPRADARVSDGVIICGLHGRFISWVFIVCDFIAFVVQCAGSAIATVNDWFGPPAQVGIWVLVGGLAFQLLAVATFLVFLGRFHRIVSKAGILEGQAWRKVVWAVWISSVGIVVRCIYRLVEFAEGIEGYSFTHEWVFYVFETIPVLVAIGIFCLWHPGAHLSPVNGSTSRSYSKGAHLRSDPEEAAGIEMLGYRTEEDNRR</sequence>
<feature type="transmembrane region" description="Helical" evidence="5">
    <location>
        <begin position="256"/>
        <end position="276"/>
    </location>
</feature>
<evidence type="ECO:0000256" key="4">
    <source>
        <dbReference type="ARBA" id="ARBA00023136"/>
    </source>
</evidence>
<feature type="transmembrane region" description="Helical" evidence="5">
    <location>
        <begin position="47"/>
        <end position="65"/>
    </location>
</feature>
<evidence type="ECO:0000313" key="7">
    <source>
        <dbReference type="Proteomes" id="UP001600064"/>
    </source>
</evidence>
<evidence type="ECO:0000256" key="2">
    <source>
        <dbReference type="ARBA" id="ARBA00022692"/>
    </source>
</evidence>
<comment type="caution">
    <text evidence="6">The sequence shown here is derived from an EMBL/GenBank/DDBJ whole genome shotgun (WGS) entry which is preliminary data.</text>
</comment>
<keyword evidence="2 5" id="KW-0812">Transmembrane</keyword>
<evidence type="ECO:0000256" key="1">
    <source>
        <dbReference type="ARBA" id="ARBA00004141"/>
    </source>
</evidence>
<dbReference type="EMBL" id="JAZGUE010000002">
    <property type="protein sequence ID" value="KAL2270520.1"/>
    <property type="molecule type" value="Genomic_DNA"/>
</dbReference>
<keyword evidence="3 5" id="KW-1133">Transmembrane helix</keyword>
<dbReference type="InterPro" id="IPR007568">
    <property type="entry name" value="RTA1"/>
</dbReference>
<dbReference type="Pfam" id="PF04479">
    <property type="entry name" value="RTA1"/>
    <property type="match status" value="2"/>
</dbReference>